<feature type="region of interest" description="Disordered" evidence="9">
    <location>
        <begin position="38"/>
        <end position="60"/>
    </location>
</feature>
<evidence type="ECO:0000256" key="7">
    <source>
        <dbReference type="ARBA" id="ARBA00023242"/>
    </source>
</evidence>
<protein>
    <recommendedName>
        <fullName evidence="10">C2H2-type domain-containing protein</fullName>
    </recommendedName>
</protein>
<evidence type="ECO:0000256" key="9">
    <source>
        <dbReference type="SAM" id="MobiDB-lite"/>
    </source>
</evidence>
<feature type="domain" description="C2H2-type" evidence="10">
    <location>
        <begin position="190"/>
        <end position="219"/>
    </location>
</feature>
<dbReference type="PROSITE" id="PS00028">
    <property type="entry name" value="ZINC_FINGER_C2H2_1"/>
    <property type="match status" value="7"/>
</dbReference>
<feature type="domain" description="C2H2-type" evidence="10">
    <location>
        <begin position="367"/>
        <end position="396"/>
    </location>
</feature>
<dbReference type="GeneID" id="87959101"/>
<sequence length="500" mass="56778">MLVSPHPSLPHHSLDAVLPALTARTIRVSSPVPGLNEAQEDFEEDEDQQPTASSSRASSLPACRTERRYKCLHPGCDKAYFKPSRLAEHELSHSGERPHKCPECAQSYLRASHLTAHMRTHLPAEARSFTCQKEGCGKSFWTATHLKRHEEMHERAEVYPCNQCDLLFPKAHSLREHVALSHMPEGTKPFPCPHEGCEVSFKLKAHLKAHEKTHDVNRYTCSHLSHGTEFPSFPVWSALQNHMHAAHPPICPHLECNGRVFKNAQRLKDHLKVHAEQALDKAALEVTNPEGQVPALITEGLSRRTRKRRISQLGTEDGGQSPKLVRVMSGEAGKDWWCDENDCEKRFKTKFALEAHRKAVHLALRPHICPIEGCEKSYPHKVNLTRHLATHSRPSTPSGRERDEGDVLVGKVKELRRFGCPAHSFDKFAGLPATQVNMIDVQPHSDVEDHEDDFVPEEDRCLMRFWRVYDVRRHLTSDHDIELDDMEVRRLLLCDGQTGE</sequence>
<name>A0ABZ1D7V7_9TREE</name>
<dbReference type="SMART" id="SM00355">
    <property type="entry name" value="ZnF_C2H2"/>
    <property type="match status" value="8"/>
</dbReference>
<evidence type="ECO:0000256" key="2">
    <source>
        <dbReference type="ARBA" id="ARBA00022723"/>
    </source>
</evidence>
<dbReference type="SUPFAM" id="SSF57667">
    <property type="entry name" value="beta-beta-alpha zinc fingers"/>
    <property type="match status" value="4"/>
</dbReference>
<evidence type="ECO:0000256" key="6">
    <source>
        <dbReference type="ARBA" id="ARBA00023163"/>
    </source>
</evidence>
<dbReference type="Proteomes" id="UP001329825">
    <property type="component" value="Chromosome 10"/>
</dbReference>
<proteinExistence type="predicted"/>
<gene>
    <name evidence="11" type="ORF">IL334_006971</name>
</gene>
<evidence type="ECO:0000313" key="12">
    <source>
        <dbReference type="Proteomes" id="UP001329825"/>
    </source>
</evidence>
<evidence type="ECO:0000256" key="4">
    <source>
        <dbReference type="ARBA" id="ARBA00022833"/>
    </source>
</evidence>
<dbReference type="Pfam" id="PF00096">
    <property type="entry name" value="zf-C2H2"/>
    <property type="match status" value="4"/>
</dbReference>
<feature type="domain" description="C2H2-type" evidence="10">
    <location>
        <begin position="336"/>
        <end position="366"/>
    </location>
</feature>
<keyword evidence="12" id="KW-1185">Reference proteome</keyword>
<keyword evidence="5" id="KW-0805">Transcription regulation</keyword>
<dbReference type="PANTHER" id="PTHR46179">
    <property type="entry name" value="ZINC FINGER PROTEIN"/>
    <property type="match status" value="1"/>
</dbReference>
<keyword evidence="3 8" id="KW-0863">Zinc-finger</keyword>
<keyword evidence="6" id="KW-0804">Transcription</keyword>
<feature type="domain" description="C2H2-type" evidence="10">
    <location>
        <begin position="99"/>
        <end position="126"/>
    </location>
</feature>
<dbReference type="InterPro" id="IPR036236">
    <property type="entry name" value="Znf_C2H2_sf"/>
</dbReference>
<feature type="domain" description="C2H2-type" evidence="10">
    <location>
        <begin position="129"/>
        <end position="158"/>
    </location>
</feature>
<feature type="domain" description="C2H2-type" evidence="10">
    <location>
        <begin position="69"/>
        <end position="98"/>
    </location>
</feature>
<feature type="domain" description="C2H2-type" evidence="10">
    <location>
        <begin position="159"/>
        <end position="187"/>
    </location>
</feature>
<evidence type="ECO:0000256" key="3">
    <source>
        <dbReference type="ARBA" id="ARBA00022771"/>
    </source>
</evidence>
<dbReference type="PROSITE" id="PS50157">
    <property type="entry name" value="ZINC_FINGER_C2H2_2"/>
    <property type="match status" value="7"/>
</dbReference>
<dbReference type="InterPro" id="IPR013087">
    <property type="entry name" value="Znf_C2H2_type"/>
</dbReference>
<evidence type="ECO:0000256" key="8">
    <source>
        <dbReference type="PROSITE-ProRule" id="PRU00042"/>
    </source>
</evidence>
<dbReference type="Gene3D" id="3.30.160.60">
    <property type="entry name" value="Classic Zinc Finger"/>
    <property type="match status" value="5"/>
</dbReference>
<dbReference type="InterPro" id="IPR051061">
    <property type="entry name" value="Zinc_finger_trans_reg"/>
</dbReference>
<reference evidence="11 12" key="1">
    <citation type="submission" date="2024-01" db="EMBL/GenBank/DDBJ databases">
        <title>Comparative genomics of Cryptococcus and Kwoniella reveals pathogenesis evolution and contrasting modes of karyotype evolution via chromosome fusion or intercentromeric recombination.</title>
        <authorList>
            <person name="Coelho M.A."/>
            <person name="David-Palma M."/>
            <person name="Shea T."/>
            <person name="Bowers K."/>
            <person name="McGinley-Smith S."/>
            <person name="Mohammad A.W."/>
            <person name="Gnirke A."/>
            <person name="Yurkov A.M."/>
            <person name="Nowrousian M."/>
            <person name="Sun S."/>
            <person name="Cuomo C.A."/>
            <person name="Heitman J."/>
        </authorList>
    </citation>
    <scope>NUCLEOTIDE SEQUENCE [LARGE SCALE GENOMIC DNA]</scope>
    <source>
        <strain evidence="11">CBS 11374</strain>
    </source>
</reference>
<feature type="compositionally biased region" description="Acidic residues" evidence="9">
    <location>
        <begin position="38"/>
        <end position="48"/>
    </location>
</feature>
<dbReference type="PANTHER" id="PTHR46179:SF13">
    <property type="entry name" value="C2H2-TYPE DOMAIN-CONTAINING PROTEIN"/>
    <property type="match status" value="1"/>
</dbReference>
<organism evidence="11 12">
    <name type="scientific">Kwoniella shivajii</name>
    <dbReference type="NCBI Taxonomy" id="564305"/>
    <lineage>
        <taxon>Eukaryota</taxon>
        <taxon>Fungi</taxon>
        <taxon>Dikarya</taxon>
        <taxon>Basidiomycota</taxon>
        <taxon>Agaricomycotina</taxon>
        <taxon>Tremellomycetes</taxon>
        <taxon>Tremellales</taxon>
        <taxon>Cryptococcaceae</taxon>
        <taxon>Kwoniella</taxon>
    </lineage>
</organism>
<keyword evidence="4" id="KW-0862">Zinc</keyword>
<evidence type="ECO:0000313" key="11">
    <source>
        <dbReference type="EMBL" id="WRT69978.1"/>
    </source>
</evidence>
<comment type="subcellular location">
    <subcellularLocation>
        <location evidence="1">Nucleus</location>
    </subcellularLocation>
</comment>
<evidence type="ECO:0000256" key="1">
    <source>
        <dbReference type="ARBA" id="ARBA00004123"/>
    </source>
</evidence>
<dbReference type="RefSeq" id="XP_062794717.1">
    <property type="nucleotide sequence ID" value="XM_062938666.1"/>
</dbReference>
<evidence type="ECO:0000259" key="10">
    <source>
        <dbReference type="PROSITE" id="PS50157"/>
    </source>
</evidence>
<accession>A0ABZ1D7V7</accession>
<evidence type="ECO:0000256" key="5">
    <source>
        <dbReference type="ARBA" id="ARBA00023015"/>
    </source>
</evidence>
<dbReference type="EMBL" id="CP141890">
    <property type="protein sequence ID" value="WRT69978.1"/>
    <property type="molecule type" value="Genomic_DNA"/>
</dbReference>
<keyword evidence="7" id="KW-0539">Nucleus</keyword>
<keyword evidence="2" id="KW-0479">Metal-binding</keyword>